<dbReference type="GO" id="GO:0008757">
    <property type="term" value="F:S-adenosylmethionine-dependent methyltransferase activity"/>
    <property type="evidence" value="ECO:0007669"/>
    <property type="project" value="InterPro"/>
</dbReference>
<dbReference type="AlphaFoldDB" id="A0A512HXL9"/>
<dbReference type="PANTHER" id="PTHR43591">
    <property type="entry name" value="METHYLTRANSFERASE"/>
    <property type="match status" value="1"/>
</dbReference>
<dbReference type="InterPro" id="IPR013216">
    <property type="entry name" value="Methyltransf_11"/>
</dbReference>
<dbReference type="Pfam" id="PF08241">
    <property type="entry name" value="Methyltransf_11"/>
    <property type="match status" value="1"/>
</dbReference>
<dbReference type="PANTHER" id="PTHR43591:SF24">
    <property type="entry name" value="2-METHOXY-6-POLYPRENYL-1,4-BENZOQUINOL METHYLASE, MITOCHONDRIAL"/>
    <property type="match status" value="1"/>
</dbReference>
<name>A0A512HXL9_9ACTN</name>
<dbReference type="CDD" id="cd02440">
    <property type="entry name" value="AdoMet_MTases"/>
    <property type="match status" value="1"/>
</dbReference>
<organism evidence="2 3">
    <name type="scientific">Aeromicrobium flavum</name>
    <dbReference type="NCBI Taxonomy" id="416568"/>
    <lineage>
        <taxon>Bacteria</taxon>
        <taxon>Bacillati</taxon>
        <taxon>Actinomycetota</taxon>
        <taxon>Actinomycetes</taxon>
        <taxon>Propionibacteriales</taxon>
        <taxon>Nocardioidaceae</taxon>
        <taxon>Aeromicrobium</taxon>
    </lineage>
</organism>
<evidence type="ECO:0000313" key="2">
    <source>
        <dbReference type="EMBL" id="GEO90191.1"/>
    </source>
</evidence>
<dbReference type="SUPFAM" id="SSF53335">
    <property type="entry name" value="S-adenosyl-L-methionine-dependent methyltransferases"/>
    <property type="match status" value="1"/>
</dbReference>
<dbReference type="Gene3D" id="3.40.50.150">
    <property type="entry name" value="Vaccinia Virus protein VP39"/>
    <property type="match status" value="1"/>
</dbReference>
<dbReference type="OrthoDB" id="9795634at2"/>
<evidence type="ECO:0000259" key="1">
    <source>
        <dbReference type="Pfam" id="PF08241"/>
    </source>
</evidence>
<accession>A0A512HXL9</accession>
<dbReference type="InterPro" id="IPR029063">
    <property type="entry name" value="SAM-dependent_MTases_sf"/>
</dbReference>
<reference evidence="2 3" key="1">
    <citation type="submission" date="2019-07" db="EMBL/GenBank/DDBJ databases">
        <title>Whole genome shotgun sequence of Aeromicrobium flavum NBRC 107625.</title>
        <authorList>
            <person name="Hosoyama A."/>
            <person name="Uohara A."/>
            <person name="Ohji S."/>
            <person name="Ichikawa N."/>
        </authorList>
    </citation>
    <scope>NUCLEOTIDE SEQUENCE [LARGE SCALE GENOMIC DNA]</scope>
    <source>
        <strain evidence="2 3">NBRC 107625</strain>
    </source>
</reference>
<sequence>MSTTETTAASAAQQDHDLKARHARMWASGDYPRVCREVVSALGGVLVDALAVVEGERVLDVAAGTGSAAVRAARRGADVVASDLTPELLDAGRECHPDDTMAWEVADAEDLPYEDAAFDVVMSCIGVMFAPHHQAAADELVRTCRPGGRIGLVSWTPEGTIGHLFATMKPYVPPPPAGASPPPLWGTEDHVRALFGDRVRDLRFRRLTLPVTRFRDGAEFRDFFAAHYGPTITAYTAQGGDPEKIAAIDRDLAALGEREGEHTDDGFTMQWEYLLVTAEVV</sequence>
<dbReference type="Proteomes" id="UP000321769">
    <property type="component" value="Unassembled WGS sequence"/>
</dbReference>
<dbReference type="RefSeq" id="WP_146828057.1">
    <property type="nucleotide sequence ID" value="NZ_BAAAYQ010000005.1"/>
</dbReference>
<keyword evidence="3" id="KW-1185">Reference proteome</keyword>
<proteinExistence type="predicted"/>
<comment type="caution">
    <text evidence="2">The sequence shown here is derived from an EMBL/GenBank/DDBJ whole genome shotgun (WGS) entry which is preliminary data.</text>
</comment>
<protein>
    <recommendedName>
        <fullName evidence="1">Methyltransferase type 11 domain-containing protein</fullName>
    </recommendedName>
</protein>
<gene>
    <name evidence="2" type="ORF">AFL01nite_25180</name>
</gene>
<evidence type="ECO:0000313" key="3">
    <source>
        <dbReference type="Proteomes" id="UP000321769"/>
    </source>
</evidence>
<dbReference type="EMBL" id="BJZQ01000015">
    <property type="protein sequence ID" value="GEO90191.1"/>
    <property type="molecule type" value="Genomic_DNA"/>
</dbReference>
<feature type="domain" description="Methyltransferase type 11" evidence="1">
    <location>
        <begin position="59"/>
        <end position="150"/>
    </location>
</feature>